<keyword evidence="3" id="KW-0997">Cell inner membrane</keyword>
<name>A0A7C4RT07_9BACT</name>
<sequence length="309" mass="35139">MKRIEVLCERAIEDILHLMGGVPDGLADLKSRIWGLLWYALDGKHRSIVFENLATAFSETMDLQERRLLARKVMARLMRMFFDMGRYLRLDSKELEARFRVEGIENIRSALNRGKGVLALTAHFGTWELLPVAAALADLPVSIVYRPLDFAPLDRVIARLRTRFGAELIPSSRGAMRPILRALSKGRIVAMLMDQNVDWYEGVWVDFFGKPACTNKGMAVIARKTGAPVVPVFLLPDGNHRWNVCFQPELSLSISRDKTIDIETNTALYTRVIEGMIRRYPDQWFWVHQRWKTANACLLPQNAGGCKGP</sequence>
<dbReference type="EMBL" id="DSUH01000256">
    <property type="protein sequence ID" value="HGU33401.1"/>
    <property type="molecule type" value="Genomic_DNA"/>
</dbReference>
<comment type="subcellular location">
    <subcellularLocation>
        <location evidence="1">Cell inner membrane</location>
    </subcellularLocation>
</comment>
<dbReference type="InterPro" id="IPR004960">
    <property type="entry name" value="LipA_acyltrans"/>
</dbReference>
<evidence type="ECO:0000256" key="4">
    <source>
        <dbReference type="ARBA" id="ARBA00022679"/>
    </source>
</evidence>
<evidence type="ECO:0000256" key="3">
    <source>
        <dbReference type="ARBA" id="ARBA00022519"/>
    </source>
</evidence>
<proteinExistence type="predicted"/>
<reference evidence="7" key="1">
    <citation type="journal article" date="2020" name="mSystems">
        <title>Genome- and Community-Level Interaction Insights into Carbon Utilization and Element Cycling Functions of Hydrothermarchaeota in Hydrothermal Sediment.</title>
        <authorList>
            <person name="Zhou Z."/>
            <person name="Liu Y."/>
            <person name="Xu W."/>
            <person name="Pan J."/>
            <person name="Luo Z.H."/>
            <person name="Li M."/>
        </authorList>
    </citation>
    <scope>NUCLEOTIDE SEQUENCE [LARGE SCALE GENOMIC DNA]</scope>
    <source>
        <strain evidence="7">SpSt-477</strain>
    </source>
</reference>
<dbReference type="PIRSF" id="PIRSF026649">
    <property type="entry name" value="MsbB"/>
    <property type="match status" value="1"/>
</dbReference>
<evidence type="ECO:0000256" key="5">
    <source>
        <dbReference type="ARBA" id="ARBA00023136"/>
    </source>
</evidence>
<dbReference type="PANTHER" id="PTHR30606:SF10">
    <property type="entry name" value="PHOSPHATIDYLINOSITOL MANNOSIDE ACYLTRANSFERASE"/>
    <property type="match status" value="1"/>
</dbReference>
<dbReference type="GO" id="GO:0009247">
    <property type="term" value="P:glycolipid biosynthetic process"/>
    <property type="evidence" value="ECO:0007669"/>
    <property type="project" value="UniProtKB-ARBA"/>
</dbReference>
<keyword evidence="2" id="KW-1003">Cell membrane</keyword>
<dbReference type="AlphaFoldDB" id="A0A7C4RT07"/>
<gene>
    <name evidence="7" type="ORF">ENS29_11160</name>
</gene>
<dbReference type="GO" id="GO:0005886">
    <property type="term" value="C:plasma membrane"/>
    <property type="evidence" value="ECO:0007669"/>
    <property type="project" value="UniProtKB-SubCell"/>
</dbReference>
<keyword evidence="6 7" id="KW-0012">Acyltransferase</keyword>
<dbReference type="PANTHER" id="PTHR30606">
    <property type="entry name" value="LIPID A BIOSYNTHESIS LAUROYL ACYLTRANSFERASE"/>
    <property type="match status" value="1"/>
</dbReference>
<comment type="caution">
    <text evidence="7">The sequence shown here is derived from an EMBL/GenBank/DDBJ whole genome shotgun (WGS) entry which is preliminary data.</text>
</comment>
<evidence type="ECO:0000313" key="7">
    <source>
        <dbReference type="EMBL" id="HGU33401.1"/>
    </source>
</evidence>
<protein>
    <submittedName>
        <fullName evidence="7">Lauroyl acyltransferase</fullName>
    </submittedName>
</protein>
<dbReference type="CDD" id="cd07984">
    <property type="entry name" value="LPLAT_LABLAT-like"/>
    <property type="match status" value="1"/>
</dbReference>
<keyword evidence="5" id="KW-0472">Membrane</keyword>
<accession>A0A7C4RT07</accession>
<evidence type="ECO:0000256" key="2">
    <source>
        <dbReference type="ARBA" id="ARBA00022475"/>
    </source>
</evidence>
<dbReference type="Pfam" id="PF03279">
    <property type="entry name" value="Lip_A_acyltrans"/>
    <property type="match status" value="1"/>
</dbReference>
<evidence type="ECO:0000256" key="6">
    <source>
        <dbReference type="ARBA" id="ARBA00023315"/>
    </source>
</evidence>
<dbReference type="GO" id="GO:0016746">
    <property type="term" value="F:acyltransferase activity"/>
    <property type="evidence" value="ECO:0007669"/>
    <property type="project" value="UniProtKB-KW"/>
</dbReference>
<keyword evidence="4 7" id="KW-0808">Transferase</keyword>
<organism evidence="7">
    <name type="scientific">Desulfatirhabdium butyrativorans</name>
    <dbReference type="NCBI Taxonomy" id="340467"/>
    <lineage>
        <taxon>Bacteria</taxon>
        <taxon>Pseudomonadati</taxon>
        <taxon>Thermodesulfobacteriota</taxon>
        <taxon>Desulfobacteria</taxon>
        <taxon>Desulfobacterales</taxon>
        <taxon>Desulfatirhabdiaceae</taxon>
        <taxon>Desulfatirhabdium</taxon>
    </lineage>
</organism>
<evidence type="ECO:0000256" key="1">
    <source>
        <dbReference type="ARBA" id="ARBA00004533"/>
    </source>
</evidence>